<dbReference type="InterPro" id="IPR050100">
    <property type="entry name" value="TRAFAC_GTPase_members"/>
</dbReference>
<dbReference type="EMBL" id="SNRW01014587">
    <property type="protein sequence ID" value="KAA6371313.1"/>
    <property type="molecule type" value="Genomic_DNA"/>
</dbReference>
<keyword evidence="4" id="KW-0251">Elongation factor</keyword>
<evidence type="ECO:0000256" key="1">
    <source>
        <dbReference type="ARBA" id="ARBA00022741"/>
    </source>
</evidence>
<dbReference type="GO" id="GO:0003746">
    <property type="term" value="F:translation elongation factor activity"/>
    <property type="evidence" value="ECO:0007669"/>
    <property type="project" value="UniProtKB-KW"/>
</dbReference>
<evidence type="ECO:0000313" key="4">
    <source>
        <dbReference type="EMBL" id="KAA6371313.1"/>
    </source>
</evidence>
<dbReference type="GO" id="GO:0003924">
    <property type="term" value="F:GTPase activity"/>
    <property type="evidence" value="ECO:0007669"/>
    <property type="project" value="InterPro"/>
</dbReference>
<keyword evidence="2" id="KW-0342">GTP-binding</keyword>
<proteinExistence type="predicted"/>
<name>A0A5J4ULZ9_9EUKA</name>
<dbReference type="Gene3D" id="2.40.30.10">
    <property type="entry name" value="Translation factors"/>
    <property type="match status" value="1"/>
</dbReference>
<comment type="caution">
    <text evidence="4">The sequence shown here is derived from an EMBL/GenBank/DDBJ whole genome shotgun (WGS) entry which is preliminary data.</text>
</comment>
<dbReference type="Proteomes" id="UP000324800">
    <property type="component" value="Unassembled WGS sequence"/>
</dbReference>
<dbReference type="PROSITE" id="PS51722">
    <property type="entry name" value="G_TR_2"/>
    <property type="match status" value="1"/>
</dbReference>
<dbReference type="InterPro" id="IPR027417">
    <property type="entry name" value="P-loop_NTPase"/>
</dbReference>
<feature type="domain" description="Tr-type G" evidence="3">
    <location>
        <begin position="1"/>
        <end position="171"/>
    </location>
</feature>
<dbReference type="SUPFAM" id="SSF52540">
    <property type="entry name" value="P-loop containing nucleoside triphosphate hydrolases"/>
    <property type="match status" value="1"/>
</dbReference>
<dbReference type="InterPro" id="IPR000795">
    <property type="entry name" value="T_Tr_GTP-bd_dom"/>
</dbReference>
<dbReference type="Gene3D" id="3.40.50.300">
    <property type="entry name" value="P-loop containing nucleotide triphosphate hydrolases"/>
    <property type="match status" value="1"/>
</dbReference>
<gene>
    <name evidence="4" type="ORF">EZS28_033160</name>
</gene>
<dbReference type="Pfam" id="PF00009">
    <property type="entry name" value="GTP_EFTU"/>
    <property type="match status" value="1"/>
</dbReference>
<dbReference type="InterPro" id="IPR043502">
    <property type="entry name" value="DNA/RNA_pol_sf"/>
</dbReference>
<dbReference type="SUPFAM" id="SSF50447">
    <property type="entry name" value="Translation proteins"/>
    <property type="match status" value="1"/>
</dbReference>
<evidence type="ECO:0000259" key="3">
    <source>
        <dbReference type="PROSITE" id="PS51722"/>
    </source>
</evidence>
<dbReference type="PRINTS" id="PR00315">
    <property type="entry name" value="ELONGATNFCT"/>
</dbReference>
<dbReference type="GO" id="GO:0005525">
    <property type="term" value="F:GTP binding"/>
    <property type="evidence" value="ECO:0007669"/>
    <property type="project" value="UniProtKB-KW"/>
</dbReference>
<keyword evidence="1" id="KW-0547">Nucleotide-binding</keyword>
<dbReference type="AlphaFoldDB" id="A0A5J4ULZ9"/>
<evidence type="ECO:0000313" key="5">
    <source>
        <dbReference type="Proteomes" id="UP000324800"/>
    </source>
</evidence>
<protein>
    <submittedName>
        <fullName evidence="4">Putative Elongation factor 1-alpha</fullName>
    </submittedName>
</protein>
<evidence type="ECO:0000256" key="2">
    <source>
        <dbReference type="ARBA" id="ARBA00023134"/>
    </source>
</evidence>
<feature type="non-terminal residue" evidence="4">
    <location>
        <position position="363"/>
    </location>
</feature>
<organism evidence="4 5">
    <name type="scientific">Streblomastix strix</name>
    <dbReference type="NCBI Taxonomy" id="222440"/>
    <lineage>
        <taxon>Eukaryota</taxon>
        <taxon>Metamonada</taxon>
        <taxon>Preaxostyla</taxon>
        <taxon>Oxymonadida</taxon>
        <taxon>Streblomastigidae</taxon>
        <taxon>Streblomastix</taxon>
    </lineage>
</organism>
<keyword evidence="4" id="KW-0648">Protein biosynthesis</keyword>
<dbReference type="SUPFAM" id="SSF56672">
    <property type="entry name" value="DNA/RNA polymerases"/>
    <property type="match status" value="1"/>
</dbReference>
<dbReference type="InterPro" id="IPR009000">
    <property type="entry name" value="Transl_B-barrel_sf"/>
</dbReference>
<accession>A0A5J4ULZ9</accession>
<sequence length="363" mass="40935">MSVGITIEIALRKLETNKYYFTIIDAPGHRDFIKNMITGTSQADTAQFVVTANQGEFEACISKDRQTGKHAFLTYMMGVRQMIALVNKMDDKSVNFSEARYNEIIGEMRNYLKKIGYNSDKIKMIPISGFCEILKRPFDKPLHLPIQDGFKIGGIGTVPVGRVIIVILTPGHVIIITNTIITTKCESSKMHHDAFTQAVPGDNAGLHLKDMNRIHFIEGDTDSAYWAISGNPNEDFTQQFNAVIKDRDFYNENTKYFFPTIKGDVYDEKKILGLAIERQGTVMYALAPKNYMIETNYCANSKIKLKGVNQKTNKITKDQIVDCINEGKITKCTNNRLGQKNHQMSQLSIEKNGITGIHNKMVV</sequence>
<dbReference type="PANTHER" id="PTHR23115">
    <property type="entry name" value="TRANSLATION FACTOR"/>
    <property type="match status" value="1"/>
</dbReference>
<reference evidence="4 5" key="1">
    <citation type="submission" date="2019-03" db="EMBL/GenBank/DDBJ databases">
        <title>Single cell metagenomics reveals metabolic interactions within the superorganism composed of flagellate Streblomastix strix and complex community of Bacteroidetes bacteria on its surface.</title>
        <authorList>
            <person name="Treitli S.C."/>
            <person name="Kolisko M."/>
            <person name="Husnik F."/>
            <person name="Keeling P."/>
            <person name="Hampl V."/>
        </authorList>
    </citation>
    <scope>NUCLEOTIDE SEQUENCE [LARGE SCALE GENOMIC DNA]</scope>
    <source>
        <strain evidence="4">ST1C</strain>
    </source>
</reference>